<dbReference type="Gene3D" id="1.10.10.10">
    <property type="entry name" value="Winged helix-like DNA-binding domain superfamily/Winged helix DNA-binding domain"/>
    <property type="match status" value="1"/>
</dbReference>
<keyword evidence="4" id="KW-0539">Nucleus</keyword>
<keyword evidence="3" id="KW-0238">DNA-binding</keyword>
<dbReference type="Proteomes" id="UP000539599">
    <property type="component" value="Unassembled WGS sequence"/>
</dbReference>
<evidence type="ECO:0000256" key="2">
    <source>
        <dbReference type="ARBA" id="ARBA00006403"/>
    </source>
</evidence>
<gene>
    <name evidence="6" type="primary">Hsfx3</name>
    <name evidence="6" type="ORF">SAGSER_R14305</name>
</gene>
<comment type="caution">
    <text evidence="6">The sequence shown here is derived from an EMBL/GenBank/DDBJ whole genome shotgun (WGS) entry which is preliminary data.</text>
</comment>
<comment type="similarity">
    <text evidence="2">Belongs to the HSF family.</text>
</comment>
<dbReference type="GO" id="GO:0003700">
    <property type="term" value="F:DNA-binding transcription factor activity"/>
    <property type="evidence" value="ECO:0007669"/>
    <property type="project" value="InterPro"/>
</dbReference>
<reference evidence="6 7" key="1">
    <citation type="submission" date="2019-09" db="EMBL/GenBank/DDBJ databases">
        <title>Bird 10,000 Genomes (B10K) Project - Family phase.</title>
        <authorList>
            <person name="Zhang G."/>
        </authorList>
    </citation>
    <scope>NUCLEOTIDE SEQUENCE [LARGE SCALE GENOMIC DNA]</scope>
    <source>
        <strain evidence="6">B10K-DU-011-38</strain>
        <tissue evidence="6">Muscle</tissue>
    </source>
</reference>
<feature type="domain" description="HSF-type DNA-binding" evidence="5">
    <location>
        <begin position="83"/>
        <end position="150"/>
    </location>
</feature>
<dbReference type="EMBL" id="VWYJ01060575">
    <property type="protein sequence ID" value="NXR05563.1"/>
    <property type="molecule type" value="Genomic_DNA"/>
</dbReference>
<protein>
    <submittedName>
        <fullName evidence="6">HSFX3 protein</fullName>
    </submittedName>
</protein>
<evidence type="ECO:0000256" key="3">
    <source>
        <dbReference type="ARBA" id="ARBA00023125"/>
    </source>
</evidence>
<keyword evidence="7" id="KW-1185">Reference proteome</keyword>
<evidence type="ECO:0000313" key="6">
    <source>
        <dbReference type="EMBL" id="NXR05563.1"/>
    </source>
</evidence>
<evidence type="ECO:0000259" key="5">
    <source>
        <dbReference type="Pfam" id="PF00447"/>
    </source>
</evidence>
<name>A0A7L2I7W3_SAGSE</name>
<feature type="non-terminal residue" evidence="6">
    <location>
        <position position="161"/>
    </location>
</feature>
<organism evidence="6 7">
    <name type="scientific">Sagittarius serpentarius</name>
    <name type="common">Secretary bird</name>
    <dbReference type="NCBI Taxonomy" id="56258"/>
    <lineage>
        <taxon>Eukaryota</taxon>
        <taxon>Metazoa</taxon>
        <taxon>Chordata</taxon>
        <taxon>Craniata</taxon>
        <taxon>Vertebrata</taxon>
        <taxon>Euteleostomi</taxon>
        <taxon>Archelosauria</taxon>
        <taxon>Archosauria</taxon>
        <taxon>Dinosauria</taxon>
        <taxon>Saurischia</taxon>
        <taxon>Theropoda</taxon>
        <taxon>Coelurosauria</taxon>
        <taxon>Aves</taxon>
        <taxon>Neognathae</taxon>
        <taxon>Neoaves</taxon>
        <taxon>Telluraves</taxon>
        <taxon>Accipitrimorphae</taxon>
        <taxon>Accipitriformes</taxon>
        <taxon>Sagittariidae</taxon>
        <taxon>Sagittarius</taxon>
    </lineage>
</organism>
<evidence type="ECO:0000256" key="4">
    <source>
        <dbReference type="ARBA" id="ARBA00023242"/>
    </source>
</evidence>
<dbReference type="AlphaFoldDB" id="A0A7L2I7W3"/>
<proteinExistence type="inferred from homology"/>
<dbReference type="Pfam" id="PF00447">
    <property type="entry name" value="HSF_DNA-bind"/>
    <property type="match status" value="1"/>
</dbReference>
<dbReference type="InterPro" id="IPR036390">
    <property type="entry name" value="WH_DNA-bd_sf"/>
</dbReference>
<evidence type="ECO:0000313" key="7">
    <source>
        <dbReference type="Proteomes" id="UP000539599"/>
    </source>
</evidence>
<feature type="non-terminal residue" evidence="6">
    <location>
        <position position="1"/>
    </location>
</feature>
<comment type="subcellular location">
    <subcellularLocation>
        <location evidence="1">Nucleus</location>
    </subcellularLocation>
</comment>
<dbReference type="GO" id="GO:0043565">
    <property type="term" value="F:sequence-specific DNA binding"/>
    <property type="evidence" value="ECO:0007669"/>
    <property type="project" value="InterPro"/>
</dbReference>
<dbReference type="GO" id="GO:0005634">
    <property type="term" value="C:nucleus"/>
    <property type="evidence" value="ECO:0007669"/>
    <property type="project" value="UniProtKB-SubCell"/>
</dbReference>
<dbReference type="InterPro" id="IPR000232">
    <property type="entry name" value="HSF_DNA-bd"/>
</dbReference>
<sequence>LERSRFHWRRPGLPTHRRWWATSASPDHPGGDTGASWDAATGPLGEENAFQGLPHESWASVTRFCFSEEISADTNQSSARSSLKKLWKIVGSRRFQSGWWGDDGNGVVIAEKLFTKEVLGRRGPLKSFETASMRGFILQLNLHGFCKTEGDSLISVSIGEL</sequence>
<accession>A0A7L2I7W3</accession>
<dbReference type="SUPFAM" id="SSF46785">
    <property type="entry name" value="Winged helix' DNA-binding domain"/>
    <property type="match status" value="1"/>
</dbReference>
<dbReference type="InterPro" id="IPR036388">
    <property type="entry name" value="WH-like_DNA-bd_sf"/>
</dbReference>
<evidence type="ECO:0000256" key="1">
    <source>
        <dbReference type="ARBA" id="ARBA00004123"/>
    </source>
</evidence>